<dbReference type="PROSITE" id="PS51257">
    <property type="entry name" value="PROKAR_LIPOPROTEIN"/>
    <property type="match status" value="1"/>
</dbReference>
<name>A0A8B9GZB7_ASTMX</name>
<dbReference type="PANTHER" id="PTHR22948">
    <property type="entry name" value="TUDOR DOMAIN CONTAINING PROTEIN"/>
    <property type="match status" value="1"/>
</dbReference>
<feature type="region of interest" description="Disordered" evidence="2">
    <location>
        <begin position="77"/>
        <end position="107"/>
    </location>
</feature>
<feature type="compositionally biased region" description="Polar residues" evidence="2">
    <location>
        <begin position="180"/>
        <end position="191"/>
    </location>
</feature>
<keyword evidence="1" id="KW-0694">RNA-binding</keyword>
<dbReference type="Gene3D" id="2.40.50.90">
    <property type="match status" value="1"/>
</dbReference>
<dbReference type="InterPro" id="IPR004087">
    <property type="entry name" value="KH_dom"/>
</dbReference>
<dbReference type="PROSITE" id="PS50084">
    <property type="entry name" value="KH_TYPE_1"/>
    <property type="match status" value="1"/>
</dbReference>
<dbReference type="Proteomes" id="UP000694621">
    <property type="component" value="Unplaced"/>
</dbReference>
<dbReference type="SMART" id="SM00333">
    <property type="entry name" value="TUDOR"/>
    <property type="match status" value="1"/>
</dbReference>
<proteinExistence type="predicted"/>
<dbReference type="InterPro" id="IPR002999">
    <property type="entry name" value="Tudor"/>
</dbReference>
<sequence length="695" mass="76471">MLSPHLRPLVPLSALALLGCCWYAFRKRRRRNLGEQIKEEEASTSASLQSLKDSPGEQEGRTPQDLKLHYCLHAVETQEQDGSSSPSSHSDHNLNLKDSSPDSSQANSSIMDELPILHETLLTNTTTSTSTPRLLKGDRPEPEGEISEAQASALLSMKLEMENEKDSNTSKGHQDFKAGETNTSWPESDANSSVQQPPSIVSSKGHLVTMLSETKSNKKVEQVSASLVNEAIHAATEEILTTSDVILQKKDQLQTEDQDKKDISKNKALLMQECKTGSSPVPNIVQKDCATHTKTVEERIYSVGDLNDQSQVGEDSGCSTCHSEDWISAEEASCRGELWSSPSEQGFGPPVSVGSESKTPEMFLVTSHLLKLHASNTYVCNLNILGAILSPGTGTNEVTCMKSESSSLTTTPPSSALTLWDIEVPAHLVGRLIGKQGRHVGFLKQNSGAKIYVSALPYTHEFQICHIEGSKVQVENALTLIRKKFKDLDLSNRRGHVTASLPSLPVTSWLLLPQDSPVEVIVPRVESANYLFVQQHTHPTYYALHSLNEQMLFCYSRPGCPSLPTPVEAGVVCAAPSADGGWWRAQVIQHFKDSDNVQIRYVDYGGYVMFNLSALRQIRSDFVALPFQGSEVMLENLAPLPGSMRSSFSHMDCSPQSPDLNLIENLWHVLDGEELLCAVVRLYHHQCCCKILMKN</sequence>
<feature type="compositionally biased region" description="Basic and acidic residues" evidence="2">
    <location>
        <begin position="162"/>
        <end position="178"/>
    </location>
</feature>
<dbReference type="SUPFAM" id="SSF54791">
    <property type="entry name" value="Eukaryotic type KH-domain (KH-domain type I)"/>
    <property type="match status" value="1"/>
</dbReference>
<dbReference type="InterPro" id="IPR036612">
    <property type="entry name" value="KH_dom_type_1_sf"/>
</dbReference>
<accession>A0A8B9GZB7</accession>
<feature type="region of interest" description="Disordered" evidence="2">
    <location>
        <begin position="162"/>
        <end position="200"/>
    </location>
</feature>
<reference evidence="4" key="1">
    <citation type="submission" date="2025-08" db="UniProtKB">
        <authorList>
            <consortium name="Ensembl"/>
        </authorList>
    </citation>
    <scope>IDENTIFICATION</scope>
</reference>
<dbReference type="InterPro" id="IPR004088">
    <property type="entry name" value="KH_dom_type_1"/>
</dbReference>
<protein>
    <submittedName>
        <fullName evidence="4">A kinase (PRKA) anchor protein 1a</fullName>
    </submittedName>
</protein>
<dbReference type="CDD" id="cd22395">
    <property type="entry name" value="KH-I_AKAP1"/>
    <property type="match status" value="1"/>
</dbReference>
<evidence type="ECO:0000256" key="2">
    <source>
        <dbReference type="SAM" id="MobiDB-lite"/>
    </source>
</evidence>
<feature type="domain" description="Tudor" evidence="3">
    <location>
        <begin position="566"/>
        <end position="625"/>
    </location>
</feature>
<dbReference type="InterPro" id="IPR050621">
    <property type="entry name" value="Tudor_domain_containing"/>
</dbReference>
<dbReference type="InterPro" id="IPR047367">
    <property type="entry name" value="Tudor_AKAP1"/>
</dbReference>
<dbReference type="Gene3D" id="3.30.1370.10">
    <property type="entry name" value="K Homology domain, type 1"/>
    <property type="match status" value="1"/>
</dbReference>
<dbReference type="InterPro" id="IPR035437">
    <property type="entry name" value="SNase_OB-fold_sf"/>
</dbReference>
<dbReference type="AlphaFoldDB" id="A0A8B9GZB7"/>
<organism evidence="4 5">
    <name type="scientific">Astyanax mexicanus</name>
    <name type="common">Blind cave fish</name>
    <name type="synonym">Astyanax fasciatus mexicanus</name>
    <dbReference type="NCBI Taxonomy" id="7994"/>
    <lineage>
        <taxon>Eukaryota</taxon>
        <taxon>Metazoa</taxon>
        <taxon>Chordata</taxon>
        <taxon>Craniata</taxon>
        <taxon>Vertebrata</taxon>
        <taxon>Euteleostomi</taxon>
        <taxon>Actinopterygii</taxon>
        <taxon>Neopterygii</taxon>
        <taxon>Teleostei</taxon>
        <taxon>Ostariophysi</taxon>
        <taxon>Characiformes</taxon>
        <taxon>Characoidei</taxon>
        <taxon>Acestrorhamphidae</taxon>
        <taxon>Acestrorhamphinae</taxon>
        <taxon>Astyanax</taxon>
    </lineage>
</organism>
<dbReference type="GO" id="GO:0034237">
    <property type="term" value="F:protein kinase A regulatory subunit binding"/>
    <property type="evidence" value="ECO:0007669"/>
    <property type="project" value="TreeGrafter"/>
</dbReference>
<dbReference type="Pfam" id="PF00567">
    <property type="entry name" value="TUDOR"/>
    <property type="match status" value="1"/>
</dbReference>
<feature type="region of interest" description="Disordered" evidence="2">
    <location>
        <begin position="36"/>
        <end position="62"/>
    </location>
</feature>
<dbReference type="GO" id="GO:0003723">
    <property type="term" value="F:RNA binding"/>
    <property type="evidence" value="ECO:0007669"/>
    <property type="project" value="UniProtKB-UniRule"/>
</dbReference>
<dbReference type="CDD" id="cd20407">
    <property type="entry name" value="Tudor_AKAP1"/>
    <property type="match status" value="1"/>
</dbReference>
<feature type="compositionally biased region" description="Polar residues" evidence="2">
    <location>
        <begin position="43"/>
        <end position="52"/>
    </location>
</feature>
<dbReference type="PROSITE" id="PS50304">
    <property type="entry name" value="TUDOR"/>
    <property type="match status" value="1"/>
</dbReference>
<dbReference type="GO" id="GO:0005739">
    <property type="term" value="C:mitochondrion"/>
    <property type="evidence" value="ECO:0007669"/>
    <property type="project" value="TreeGrafter"/>
</dbReference>
<dbReference type="Pfam" id="PF00013">
    <property type="entry name" value="KH_1"/>
    <property type="match status" value="1"/>
</dbReference>
<feature type="compositionally biased region" description="Low complexity" evidence="2">
    <location>
        <begin position="122"/>
        <end position="131"/>
    </location>
</feature>
<dbReference type="InterPro" id="IPR047368">
    <property type="entry name" value="KH-I_AKAP1"/>
</dbReference>
<evidence type="ECO:0000256" key="1">
    <source>
        <dbReference type="PROSITE-ProRule" id="PRU00117"/>
    </source>
</evidence>
<dbReference type="PANTHER" id="PTHR22948:SF65">
    <property type="entry name" value="A-KINASE ANCHORING PROTEIN 1"/>
    <property type="match status" value="1"/>
</dbReference>
<evidence type="ECO:0000313" key="5">
    <source>
        <dbReference type="Proteomes" id="UP000694621"/>
    </source>
</evidence>
<feature type="region of interest" description="Disordered" evidence="2">
    <location>
        <begin position="122"/>
        <end position="146"/>
    </location>
</feature>
<dbReference type="Gene3D" id="2.30.30.140">
    <property type="match status" value="1"/>
</dbReference>
<dbReference type="SMART" id="SM00322">
    <property type="entry name" value="KH"/>
    <property type="match status" value="1"/>
</dbReference>
<evidence type="ECO:0000259" key="3">
    <source>
        <dbReference type="PROSITE" id="PS50304"/>
    </source>
</evidence>
<dbReference type="SUPFAM" id="SSF63748">
    <property type="entry name" value="Tudor/PWWP/MBT"/>
    <property type="match status" value="1"/>
</dbReference>
<dbReference type="GO" id="GO:0016020">
    <property type="term" value="C:membrane"/>
    <property type="evidence" value="ECO:0007669"/>
    <property type="project" value="TreeGrafter"/>
</dbReference>
<dbReference type="Ensembl" id="ENSAMXT00005002974.1">
    <property type="protein sequence ID" value="ENSAMXP00005002640.1"/>
    <property type="gene ID" value="ENSAMXG00005001548.1"/>
</dbReference>
<evidence type="ECO:0000313" key="4">
    <source>
        <dbReference type="Ensembl" id="ENSAMXP00005002640.1"/>
    </source>
</evidence>